<organism evidence="2">
    <name type="scientific">Spongospora subterranea</name>
    <dbReference type="NCBI Taxonomy" id="70186"/>
    <lineage>
        <taxon>Eukaryota</taxon>
        <taxon>Sar</taxon>
        <taxon>Rhizaria</taxon>
        <taxon>Endomyxa</taxon>
        <taxon>Phytomyxea</taxon>
        <taxon>Plasmodiophorida</taxon>
        <taxon>Plasmodiophoridae</taxon>
        <taxon>Spongospora</taxon>
    </lineage>
</organism>
<evidence type="ECO:0000256" key="1">
    <source>
        <dbReference type="SAM" id="Phobius"/>
    </source>
</evidence>
<feature type="transmembrane region" description="Helical" evidence="1">
    <location>
        <begin position="27"/>
        <end position="53"/>
    </location>
</feature>
<dbReference type="AlphaFoldDB" id="A0A0H5QMB9"/>
<sequence length="117" mass="12905">LWLCSVPRLVQFFSNVLFVGDGPAQALYSFFMDVVLAACMVQCYMIFFLFFLLGAKSPHSNPPPHGPAYSSFPTDLNLNLLVGSGGNLSDLCSISPHLLNHFTLNSNVVIWCSILYD</sequence>
<evidence type="ECO:0000313" key="2">
    <source>
        <dbReference type="EMBL" id="CRZ03148.1"/>
    </source>
</evidence>
<reference evidence="2" key="1">
    <citation type="submission" date="2015-04" db="EMBL/GenBank/DDBJ databases">
        <title>The genome sequence of the plant pathogenic Rhizarian Plasmodiophora brassicae reveals insights in its biotrophic life cycle and the origin of chitin synthesis.</title>
        <authorList>
            <person name="Schwelm A."/>
            <person name="Fogelqvist J."/>
            <person name="Knaust A."/>
            <person name="Julke S."/>
            <person name="Lilja T."/>
            <person name="Dhandapani V."/>
            <person name="Bonilla-Rosso G."/>
            <person name="Karlsson M."/>
            <person name="Shevchenko A."/>
            <person name="Choi S.R."/>
            <person name="Kim H.G."/>
            <person name="Park J.Y."/>
            <person name="Lim Y.P."/>
            <person name="Ludwig-Muller J."/>
            <person name="Dixelius C."/>
        </authorList>
    </citation>
    <scope>NUCLEOTIDE SEQUENCE</scope>
    <source>
        <tissue evidence="2">Potato root galls</tissue>
    </source>
</reference>
<keyword evidence="1" id="KW-0472">Membrane</keyword>
<feature type="non-terminal residue" evidence="2">
    <location>
        <position position="1"/>
    </location>
</feature>
<proteinExistence type="predicted"/>
<keyword evidence="1" id="KW-1133">Transmembrane helix</keyword>
<dbReference type="EMBL" id="HACM01002706">
    <property type="protein sequence ID" value="CRZ03148.1"/>
    <property type="molecule type" value="Transcribed_RNA"/>
</dbReference>
<name>A0A0H5QMB9_9EUKA</name>
<keyword evidence="1" id="KW-0812">Transmembrane</keyword>
<accession>A0A0H5QMB9</accession>
<protein>
    <submittedName>
        <fullName evidence="2">Uncharacterized protein</fullName>
    </submittedName>
</protein>